<dbReference type="PROSITE" id="PS50404">
    <property type="entry name" value="GST_NTER"/>
    <property type="match status" value="1"/>
</dbReference>
<evidence type="ECO:0000259" key="2">
    <source>
        <dbReference type="PROSITE" id="PS50404"/>
    </source>
</evidence>
<accession>A0A7I8IAD2</accession>
<name>A0A7I8IAD2_SPIIN</name>
<dbReference type="PANTHER" id="PTHR11260">
    <property type="entry name" value="GLUTATHIONE S-TRANSFERASE, GST, SUPERFAMILY, GST DOMAIN CONTAINING"/>
    <property type="match status" value="1"/>
</dbReference>
<proteinExistence type="inferred from homology"/>
<dbReference type="PANTHER" id="PTHR11260:SF676">
    <property type="entry name" value="GLUTATHIONE S-TRANSFERASE U8"/>
    <property type="match status" value="1"/>
</dbReference>
<dbReference type="SUPFAM" id="SSF52833">
    <property type="entry name" value="Thioredoxin-like"/>
    <property type="match status" value="1"/>
</dbReference>
<comment type="similarity">
    <text evidence="1">Belongs to the GST superfamily.</text>
</comment>
<dbReference type="EMBL" id="CACRZD030000001">
    <property type="protein sequence ID" value="CAA6654424.1"/>
    <property type="molecule type" value="Genomic_DNA"/>
</dbReference>
<dbReference type="InterPro" id="IPR036249">
    <property type="entry name" value="Thioredoxin-like_sf"/>
</dbReference>
<sequence length="97" mass="10990">MERHPASLKLGCPHGQRRAQALRYVGEPYVLHVRLALKLKALDYEYVEENLANKSAALLRLNPVHRKVPVLLHGDRPIAESAVILEYIDETWPAGSR</sequence>
<gene>
    <name evidence="3" type="ORF">SI7747_01001014</name>
</gene>
<evidence type="ECO:0000313" key="4">
    <source>
        <dbReference type="Proteomes" id="UP001189122"/>
    </source>
</evidence>
<comment type="catalytic activity">
    <reaction evidence="1">
        <text>RX + glutathione = an S-substituted glutathione + a halide anion + H(+)</text>
        <dbReference type="Rhea" id="RHEA:16437"/>
        <dbReference type="ChEBI" id="CHEBI:15378"/>
        <dbReference type="ChEBI" id="CHEBI:16042"/>
        <dbReference type="ChEBI" id="CHEBI:17792"/>
        <dbReference type="ChEBI" id="CHEBI:57925"/>
        <dbReference type="ChEBI" id="CHEBI:90779"/>
        <dbReference type="EC" id="2.5.1.18"/>
    </reaction>
</comment>
<dbReference type="Proteomes" id="UP001189122">
    <property type="component" value="Unassembled WGS sequence"/>
</dbReference>
<dbReference type="InterPro" id="IPR045073">
    <property type="entry name" value="Omega/Tau-like"/>
</dbReference>
<comment type="subcellular location">
    <subcellularLocation>
        <location evidence="1">Cytoplasm</location>
        <location evidence="1">Cytosol</location>
    </subcellularLocation>
</comment>
<dbReference type="GO" id="GO:0005829">
    <property type="term" value="C:cytosol"/>
    <property type="evidence" value="ECO:0007669"/>
    <property type="project" value="UniProtKB-SubCell"/>
</dbReference>
<dbReference type="InterPro" id="IPR004045">
    <property type="entry name" value="Glutathione_S-Trfase_N"/>
</dbReference>
<dbReference type="GO" id="GO:0004364">
    <property type="term" value="F:glutathione transferase activity"/>
    <property type="evidence" value="ECO:0007669"/>
    <property type="project" value="UniProtKB-UniRule"/>
</dbReference>
<keyword evidence="1" id="KW-0963">Cytoplasm</keyword>
<evidence type="ECO:0000256" key="1">
    <source>
        <dbReference type="RuleBase" id="RU369102"/>
    </source>
</evidence>
<reference evidence="3 4" key="1">
    <citation type="submission" date="2019-12" db="EMBL/GenBank/DDBJ databases">
        <authorList>
            <person name="Scholz U."/>
            <person name="Mascher M."/>
            <person name="Fiebig A."/>
        </authorList>
    </citation>
    <scope>NUCLEOTIDE SEQUENCE</scope>
</reference>
<keyword evidence="1" id="KW-0808">Transferase</keyword>
<dbReference type="EMBL" id="LR743588">
    <property type="protein sequence ID" value="CAA2614635.1"/>
    <property type="molecule type" value="Genomic_DNA"/>
</dbReference>
<dbReference type="GO" id="GO:0006749">
    <property type="term" value="P:glutathione metabolic process"/>
    <property type="evidence" value="ECO:0007669"/>
    <property type="project" value="TreeGrafter"/>
</dbReference>
<dbReference type="CDD" id="cd03058">
    <property type="entry name" value="GST_N_Tau"/>
    <property type="match status" value="1"/>
</dbReference>
<evidence type="ECO:0000313" key="3">
    <source>
        <dbReference type="EMBL" id="CAA2614635.1"/>
    </source>
</evidence>
<protein>
    <recommendedName>
        <fullName evidence="1">Glutathione S-transferase</fullName>
        <ecNumber evidence="1">2.5.1.18</ecNumber>
    </recommendedName>
</protein>
<dbReference type="EC" id="2.5.1.18" evidence="1"/>
<comment type="function">
    <text evidence="1">Is involved in the conjugation of reduced glutathione to a wide number of exogenous and endogenous hydrophobic electrophiles.</text>
</comment>
<dbReference type="Gene3D" id="3.40.30.10">
    <property type="entry name" value="Glutaredoxin"/>
    <property type="match status" value="1"/>
</dbReference>
<dbReference type="Pfam" id="PF02798">
    <property type="entry name" value="GST_N"/>
    <property type="match status" value="1"/>
</dbReference>
<dbReference type="AlphaFoldDB" id="A0A7I8IAD2"/>
<organism evidence="3">
    <name type="scientific">Spirodela intermedia</name>
    <name type="common">Intermediate duckweed</name>
    <dbReference type="NCBI Taxonomy" id="51605"/>
    <lineage>
        <taxon>Eukaryota</taxon>
        <taxon>Viridiplantae</taxon>
        <taxon>Streptophyta</taxon>
        <taxon>Embryophyta</taxon>
        <taxon>Tracheophyta</taxon>
        <taxon>Spermatophyta</taxon>
        <taxon>Magnoliopsida</taxon>
        <taxon>Liliopsida</taxon>
        <taxon>Araceae</taxon>
        <taxon>Lemnoideae</taxon>
        <taxon>Spirodela</taxon>
    </lineage>
</organism>
<keyword evidence="4" id="KW-1185">Reference proteome</keyword>
<feature type="domain" description="GST N-terminal" evidence="2">
    <location>
        <begin position="17"/>
        <end position="96"/>
    </location>
</feature>